<feature type="non-terminal residue" evidence="5">
    <location>
        <position position="684"/>
    </location>
</feature>
<dbReference type="GO" id="GO:0005634">
    <property type="term" value="C:nucleus"/>
    <property type="evidence" value="ECO:0007669"/>
    <property type="project" value="TreeGrafter"/>
</dbReference>
<dbReference type="EMBL" id="CAXKWB010026586">
    <property type="protein sequence ID" value="CAL4130404.1"/>
    <property type="molecule type" value="Genomic_DNA"/>
</dbReference>
<dbReference type="AlphaFoldDB" id="A0AAV2RKV6"/>
<dbReference type="PANTHER" id="PTHR24193">
    <property type="entry name" value="ANKYRIN REPEAT PROTEIN"/>
    <property type="match status" value="1"/>
</dbReference>
<organism evidence="5 6">
    <name type="scientific">Meganyctiphanes norvegica</name>
    <name type="common">Northern krill</name>
    <name type="synonym">Thysanopoda norvegica</name>
    <dbReference type="NCBI Taxonomy" id="48144"/>
    <lineage>
        <taxon>Eukaryota</taxon>
        <taxon>Metazoa</taxon>
        <taxon>Ecdysozoa</taxon>
        <taxon>Arthropoda</taxon>
        <taxon>Crustacea</taxon>
        <taxon>Multicrustacea</taxon>
        <taxon>Malacostraca</taxon>
        <taxon>Eumalacostraca</taxon>
        <taxon>Eucarida</taxon>
        <taxon>Euphausiacea</taxon>
        <taxon>Euphausiidae</taxon>
        <taxon>Meganyctiphanes</taxon>
    </lineage>
</organism>
<keyword evidence="2 3" id="KW-0040">ANK repeat</keyword>
<proteinExistence type="predicted"/>
<dbReference type="PANTHER" id="PTHR24193:SF121">
    <property type="entry name" value="ADA2A-CONTAINING COMPLEX COMPONENT 3, ISOFORM D"/>
    <property type="match status" value="1"/>
</dbReference>
<dbReference type="SMART" id="SM00248">
    <property type="entry name" value="ANK"/>
    <property type="match status" value="8"/>
</dbReference>
<protein>
    <recommendedName>
        <fullName evidence="7">Ankyrin</fullName>
    </recommendedName>
</protein>
<dbReference type="GO" id="GO:0000976">
    <property type="term" value="F:transcription cis-regulatory region binding"/>
    <property type="evidence" value="ECO:0007669"/>
    <property type="project" value="TreeGrafter"/>
</dbReference>
<dbReference type="Proteomes" id="UP001497623">
    <property type="component" value="Unassembled WGS sequence"/>
</dbReference>
<feature type="compositionally biased region" description="Basic residues" evidence="4">
    <location>
        <begin position="547"/>
        <end position="563"/>
    </location>
</feature>
<dbReference type="PROSITE" id="PS50297">
    <property type="entry name" value="ANK_REP_REGION"/>
    <property type="match status" value="1"/>
</dbReference>
<dbReference type="InterPro" id="IPR002110">
    <property type="entry name" value="Ankyrin_rpt"/>
</dbReference>
<accession>A0AAV2RKV6</accession>
<evidence type="ECO:0000256" key="4">
    <source>
        <dbReference type="SAM" id="MobiDB-lite"/>
    </source>
</evidence>
<dbReference type="Pfam" id="PF00023">
    <property type="entry name" value="Ank"/>
    <property type="match status" value="3"/>
</dbReference>
<keyword evidence="6" id="KW-1185">Reference proteome</keyword>
<dbReference type="SUPFAM" id="SSF48403">
    <property type="entry name" value="Ankyrin repeat"/>
    <property type="match status" value="2"/>
</dbReference>
<reference evidence="5 6" key="1">
    <citation type="submission" date="2024-05" db="EMBL/GenBank/DDBJ databases">
        <authorList>
            <person name="Wallberg A."/>
        </authorList>
    </citation>
    <scope>NUCLEOTIDE SEQUENCE [LARGE SCALE GENOMIC DNA]</scope>
</reference>
<name>A0AAV2RKV6_MEGNR</name>
<dbReference type="Gene3D" id="1.25.40.20">
    <property type="entry name" value="Ankyrin repeat-containing domain"/>
    <property type="match status" value="4"/>
</dbReference>
<evidence type="ECO:0000256" key="3">
    <source>
        <dbReference type="PROSITE-ProRule" id="PRU00023"/>
    </source>
</evidence>
<sequence>MLFKSVHNVDPTWECKKPEKYPLHVAARKGYYQIVNSLLAKMNSLDKLNVGLKQTNIWGNTIFHILIKSLSKSKKNEKPNQSDYDFYYKSMEVLMQYKDSFRDNLIIEEDYSLICDASKENLCDFVKLLLQQGGANPLNYFRKRDKRNPLQLACSNGNCNVVELLINHIEQKETDGKKMLKEFLNYKDKWGNTALHIILSGKDKKIKEKNDKSNAVNENVKCDPENKRGVEETGLDTEDNYLTCMKLILSRKDHIEIDAVNIVGNTALHKATKLFNDQRFAKLLIDNGARMDIKNKRGLLAELFHCNKKTEDMTKNTTDQILEIPKRHMNSIHTLIKSISDEKIVTNDIEKNTNSLKEALINGHYLEVKKVFENVIEKKLKISDTLIRNFLDIIVEGQSYENTQKLPHSTTMNNNQKKEVKNKNKCKGNNNVDFSECIDVVLNYNQYFCSNSEVIIDQVLFTVCDKGIFNLVEPLLRYGANYIRPISKNHKSSSLQIAFKKGYHLIARKLLESDCSLQFQGDSWVKGVLENIIIGFKEKNGIQYRGSNKKTKKERRDERKRKKKDENENAINYQKCFEIFLEPNIKFHNYEIKSDQDLFYKICFNGLDELAKCLIDHNADSCVEFEGKEKSPIHIASRYGYHELVDLLLDKMKDRGVEKLKQGLQMTNKWENLTIHNIVRSVTK</sequence>
<gene>
    <name evidence="5" type="ORF">MNOR_LOCUS26511</name>
</gene>
<dbReference type="GO" id="GO:0045944">
    <property type="term" value="P:positive regulation of transcription by RNA polymerase II"/>
    <property type="evidence" value="ECO:0007669"/>
    <property type="project" value="TreeGrafter"/>
</dbReference>
<keyword evidence="1" id="KW-0677">Repeat</keyword>
<feature type="repeat" description="ANK" evidence="3">
    <location>
        <begin position="263"/>
        <end position="296"/>
    </location>
</feature>
<evidence type="ECO:0000256" key="1">
    <source>
        <dbReference type="ARBA" id="ARBA00022737"/>
    </source>
</evidence>
<dbReference type="Pfam" id="PF12796">
    <property type="entry name" value="Ank_2"/>
    <property type="match status" value="1"/>
</dbReference>
<evidence type="ECO:0000256" key="2">
    <source>
        <dbReference type="ARBA" id="ARBA00023043"/>
    </source>
</evidence>
<feature type="region of interest" description="Disordered" evidence="4">
    <location>
        <begin position="546"/>
        <end position="565"/>
    </location>
</feature>
<feature type="repeat" description="ANK" evidence="3">
    <location>
        <begin position="628"/>
        <end position="660"/>
    </location>
</feature>
<comment type="caution">
    <text evidence="5">The sequence shown here is derived from an EMBL/GenBank/DDBJ whole genome shotgun (WGS) entry which is preliminary data.</text>
</comment>
<evidence type="ECO:0000313" key="6">
    <source>
        <dbReference type="Proteomes" id="UP001497623"/>
    </source>
</evidence>
<evidence type="ECO:0000313" key="5">
    <source>
        <dbReference type="EMBL" id="CAL4130404.1"/>
    </source>
</evidence>
<evidence type="ECO:0008006" key="7">
    <source>
        <dbReference type="Google" id="ProtNLM"/>
    </source>
</evidence>
<dbReference type="InterPro" id="IPR050663">
    <property type="entry name" value="Ankyrin-SOCS_Box"/>
</dbReference>
<dbReference type="InterPro" id="IPR036770">
    <property type="entry name" value="Ankyrin_rpt-contain_sf"/>
</dbReference>
<dbReference type="PROSITE" id="PS50088">
    <property type="entry name" value="ANK_REPEAT"/>
    <property type="match status" value="2"/>
</dbReference>